<keyword evidence="3 8" id="KW-0813">Transport</keyword>
<keyword evidence="6 8" id="KW-1133">Transmembrane helix</keyword>
<proteinExistence type="inferred from homology"/>
<name>A0ABV2CS12_9RHOO</name>
<evidence type="ECO:0000313" key="10">
    <source>
        <dbReference type="EMBL" id="MET1490708.1"/>
    </source>
</evidence>
<feature type="transmembrane region" description="Helical" evidence="8">
    <location>
        <begin position="121"/>
        <end position="142"/>
    </location>
</feature>
<reference evidence="10 11" key="1">
    <citation type="submission" date="2024-07" db="EMBL/GenBank/DDBJ databases">
        <title>Uliginosibacterium paludis KCTC:42655.</title>
        <authorList>
            <person name="Kim M.K."/>
        </authorList>
    </citation>
    <scope>NUCLEOTIDE SEQUENCE [LARGE SCALE GENOMIC DNA]</scope>
    <source>
        <strain evidence="10 11">KCTC 42655</strain>
    </source>
</reference>
<organism evidence="10 11">
    <name type="scientific">Uliginosibacterium paludis</name>
    <dbReference type="NCBI Taxonomy" id="1615952"/>
    <lineage>
        <taxon>Bacteria</taxon>
        <taxon>Pseudomonadati</taxon>
        <taxon>Pseudomonadota</taxon>
        <taxon>Betaproteobacteria</taxon>
        <taxon>Rhodocyclales</taxon>
        <taxon>Zoogloeaceae</taxon>
        <taxon>Uliginosibacterium</taxon>
    </lineage>
</organism>
<dbReference type="PROSITE" id="PS50928">
    <property type="entry name" value="ABC_TM1"/>
    <property type="match status" value="1"/>
</dbReference>
<dbReference type="PANTHER" id="PTHR42929:SF1">
    <property type="entry name" value="INNER MEMBRANE ABC TRANSPORTER PERMEASE PROTEIN YDCU-RELATED"/>
    <property type="match status" value="1"/>
</dbReference>
<dbReference type="InterPro" id="IPR000515">
    <property type="entry name" value="MetI-like"/>
</dbReference>
<feature type="transmembrane region" description="Helical" evidence="8">
    <location>
        <begin position="176"/>
        <end position="195"/>
    </location>
</feature>
<feature type="transmembrane region" description="Helical" evidence="8">
    <location>
        <begin position="269"/>
        <end position="291"/>
    </location>
</feature>
<dbReference type="SUPFAM" id="SSF161098">
    <property type="entry name" value="MetI-like"/>
    <property type="match status" value="1"/>
</dbReference>
<dbReference type="Pfam" id="PF00528">
    <property type="entry name" value="BPD_transp_1"/>
    <property type="match status" value="1"/>
</dbReference>
<comment type="caution">
    <text evidence="10">The sequence shown here is derived from an EMBL/GenBank/DDBJ whole genome shotgun (WGS) entry which is preliminary data.</text>
</comment>
<evidence type="ECO:0000256" key="6">
    <source>
        <dbReference type="ARBA" id="ARBA00022989"/>
    </source>
</evidence>
<dbReference type="Proteomes" id="UP001548590">
    <property type="component" value="Unassembled WGS sequence"/>
</dbReference>
<evidence type="ECO:0000256" key="2">
    <source>
        <dbReference type="ARBA" id="ARBA00007069"/>
    </source>
</evidence>
<evidence type="ECO:0000256" key="3">
    <source>
        <dbReference type="ARBA" id="ARBA00022448"/>
    </source>
</evidence>
<dbReference type="EMBL" id="JBEWLZ010000007">
    <property type="protein sequence ID" value="MET1490708.1"/>
    <property type="molecule type" value="Genomic_DNA"/>
</dbReference>
<keyword evidence="7 8" id="KW-0472">Membrane</keyword>
<dbReference type="CDD" id="cd06261">
    <property type="entry name" value="TM_PBP2"/>
    <property type="match status" value="1"/>
</dbReference>
<comment type="similarity">
    <text evidence="2">Belongs to the binding-protein-dependent transport system permease family. CysTW subfamily.</text>
</comment>
<sequence>MMVLPMHTLTLEAPAAAQPPARPRLPRGAGLLLLLVPALTAVAALFVYPLCLSLLHAFRDEKAGGWSLANFSRAWTLYSSDILLTLGVVVLSTLLIALFAVMIAGYLTLGENRRAVAVLRWLYRWPMFIPVVVAGQMMRTFLAKNGLMNNALMASGLLEPLQAMSFLDWRGMVFTFVWKQLPFATLLLAGAMASLDRSMIEAGRNLGASRLRVLGGIVLPQVMPTLLVGLILSFVAILSVLSVPMMINAGSPTLITVDMAWRVASYADYGVANALGFISWLMCGAAAWVYLRQGLRDRSGT</sequence>
<feature type="domain" description="ABC transmembrane type-1" evidence="9">
    <location>
        <begin position="82"/>
        <end position="290"/>
    </location>
</feature>
<dbReference type="PANTHER" id="PTHR42929">
    <property type="entry name" value="INNER MEMBRANE ABC TRANSPORTER PERMEASE PROTEIN YDCU-RELATED-RELATED"/>
    <property type="match status" value="1"/>
</dbReference>
<evidence type="ECO:0000256" key="4">
    <source>
        <dbReference type="ARBA" id="ARBA00022475"/>
    </source>
</evidence>
<accession>A0ABV2CS12</accession>
<dbReference type="Gene3D" id="1.10.3720.10">
    <property type="entry name" value="MetI-like"/>
    <property type="match status" value="1"/>
</dbReference>
<keyword evidence="4" id="KW-1003">Cell membrane</keyword>
<dbReference type="RefSeq" id="WP_345926023.1">
    <property type="nucleotide sequence ID" value="NZ_JBDIVF010000002.1"/>
</dbReference>
<protein>
    <submittedName>
        <fullName evidence="10">ABC transporter permease subunit</fullName>
    </submittedName>
</protein>
<feature type="transmembrane region" description="Helical" evidence="8">
    <location>
        <begin position="216"/>
        <end position="249"/>
    </location>
</feature>
<keyword evidence="11" id="KW-1185">Reference proteome</keyword>
<feature type="transmembrane region" description="Helical" evidence="8">
    <location>
        <begin position="82"/>
        <end position="109"/>
    </location>
</feature>
<gene>
    <name evidence="10" type="ORF">ABVT11_12800</name>
</gene>
<dbReference type="InterPro" id="IPR035906">
    <property type="entry name" value="MetI-like_sf"/>
</dbReference>
<comment type="subcellular location">
    <subcellularLocation>
        <location evidence="1 8">Cell membrane</location>
        <topology evidence="1 8">Multi-pass membrane protein</topology>
    </subcellularLocation>
</comment>
<evidence type="ECO:0000256" key="5">
    <source>
        <dbReference type="ARBA" id="ARBA00022692"/>
    </source>
</evidence>
<evidence type="ECO:0000256" key="8">
    <source>
        <dbReference type="RuleBase" id="RU363032"/>
    </source>
</evidence>
<feature type="transmembrane region" description="Helical" evidence="8">
    <location>
        <begin position="31"/>
        <end position="58"/>
    </location>
</feature>
<keyword evidence="5 8" id="KW-0812">Transmembrane</keyword>
<evidence type="ECO:0000256" key="1">
    <source>
        <dbReference type="ARBA" id="ARBA00004651"/>
    </source>
</evidence>
<evidence type="ECO:0000256" key="7">
    <source>
        <dbReference type="ARBA" id="ARBA00023136"/>
    </source>
</evidence>
<evidence type="ECO:0000313" key="11">
    <source>
        <dbReference type="Proteomes" id="UP001548590"/>
    </source>
</evidence>
<evidence type="ECO:0000259" key="9">
    <source>
        <dbReference type="PROSITE" id="PS50928"/>
    </source>
</evidence>